<name>A0A426RK15_9FLAO</name>
<comment type="caution">
    <text evidence="1">The sequence shown here is derived from an EMBL/GenBank/DDBJ whole genome shotgun (WGS) entry which is preliminary data.</text>
</comment>
<reference evidence="2" key="1">
    <citation type="submission" date="2018-12" db="EMBL/GenBank/DDBJ databases">
        <title>Maribacter lutimaris sp. nov., isolated from marine sediment.</title>
        <authorList>
            <person name="Kim K.K."/>
        </authorList>
    </citation>
    <scope>NUCLEOTIDE SEQUENCE [LARGE SCALE GENOMIC DNA]</scope>
    <source>
        <strain evidence="2">PoM-212</strain>
    </source>
</reference>
<evidence type="ECO:0008006" key="3">
    <source>
        <dbReference type="Google" id="ProtNLM"/>
    </source>
</evidence>
<sequence length="75" mass="8651">MISCEKAADICTKAQYNEATFVERLKLKFHLIYCKVCAAYAKQNTKLTSLCSKANLHSLSETEKEKMKEYIRRQG</sequence>
<dbReference type="RefSeq" id="WP_125221163.1">
    <property type="nucleotide sequence ID" value="NZ_QUSX01000001.1"/>
</dbReference>
<evidence type="ECO:0000313" key="1">
    <source>
        <dbReference type="EMBL" id="RRQ49348.1"/>
    </source>
</evidence>
<evidence type="ECO:0000313" key="2">
    <source>
        <dbReference type="Proteomes" id="UP000286990"/>
    </source>
</evidence>
<dbReference type="EMBL" id="QUSX01000001">
    <property type="protein sequence ID" value="RRQ49348.1"/>
    <property type="molecule type" value="Genomic_DNA"/>
</dbReference>
<accession>A0A426RK15</accession>
<dbReference type="Proteomes" id="UP000286990">
    <property type="component" value="Unassembled WGS sequence"/>
</dbReference>
<keyword evidence="2" id="KW-1185">Reference proteome</keyword>
<organism evidence="1 2">
    <name type="scientific">Maribacter algicola</name>
    <dbReference type="NCBI Taxonomy" id="2498892"/>
    <lineage>
        <taxon>Bacteria</taxon>
        <taxon>Pseudomonadati</taxon>
        <taxon>Bacteroidota</taxon>
        <taxon>Flavobacteriia</taxon>
        <taxon>Flavobacteriales</taxon>
        <taxon>Flavobacteriaceae</taxon>
        <taxon>Maribacter</taxon>
    </lineage>
</organism>
<dbReference type="OrthoDB" id="1262821at2"/>
<protein>
    <recommendedName>
        <fullName evidence="3">Glycine dehydrogenase</fullName>
    </recommendedName>
</protein>
<gene>
    <name evidence="1" type="ORF">DZC72_01610</name>
</gene>
<proteinExistence type="predicted"/>
<dbReference type="AlphaFoldDB" id="A0A426RK15"/>